<keyword evidence="6" id="KW-0808">Transferase</keyword>
<keyword evidence="5" id="KW-0812">Transmembrane</keyword>
<protein>
    <submittedName>
        <fullName evidence="6">Polysaccharide biosynthesis tyrosine autokinase</fullName>
        <ecNumber evidence="6">2.7.10.2</ecNumber>
    </submittedName>
</protein>
<dbReference type="EC" id="2.7.10.2" evidence="6"/>
<name>A0ABV0JIH4_9CYAN</name>
<dbReference type="SUPFAM" id="SSF52540">
    <property type="entry name" value="P-loop containing nucleoside triphosphate hydrolases"/>
    <property type="match status" value="1"/>
</dbReference>
<reference evidence="6 7" key="1">
    <citation type="submission" date="2022-04" db="EMBL/GenBank/DDBJ databases">
        <title>Positive selection, recombination, and allopatry shape intraspecific diversity of widespread and dominant cyanobacteria.</title>
        <authorList>
            <person name="Wei J."/>
            <person name="Shu W."/>
            <person name="Hu C."/>
        </authorList>
    </citation>
    <scope>NUCLEOTIDE SEQUENCE [LARGE SCALE GENOMIC DNA]</scope>
    <source>
        <strain evidence="6 7">GB2-A5</strain>
    </source>
</reference>
<dbReference type="InterPro" id="IPR027417">
    <property type="entry name" value="P-loop_NTPase"/>
</dbReference>
<evidence type="ECO:0000313" key="7">
    <source>
        <dbReference type="Proteomes" id="UP001442494"/>
    </source>
</evidence>
<evidence type="ECO:0000313" key="6">
    <source>
        <dbReference type="EMBL" id="MEP0863246.1"/>
    </source>
</evidence>
<dbReference type="NCBIfam" id="TIGR01007">
    <property type="entry name" value="eps_fam"/>
    <property type="match status" value="1"/>
</dbReference>
<dbReference type="Proteomes" id="UP001442494">
    <property type="component" value="Unassembled WGS sequence"/>
</dbReference>
<organism evidence="6 7">
    <name type="scientific">Funiculus sociatus GB2-A5</name>
    <dbReference type="NCBI Taxonomy" id="2933946"/>
    <lineage>
        <taxon>Bacteria</taxon>
        <taxon>Bacillati</taxon>
        <taxon>Cyanobacteriota</taxon>
        <taxon>Cyanophyceae</taxon>
        <taxon>Coleofasciculales</taxon>
        <taxon>Coleofasciculaceae</taxon>
        <taxon>Funiculus</taxon>
    </lineage>
</organism>
<gene>
    <name evidence="6" type="ORF">NDI37_02040</name>
</gene>
<dbReference type="PANTHER" id="PTHR32309">
    <property type="entry name" value="TYROSINE-PROTEIN KINASE"/>
    <property type="match status" value="1"/>
</dbReference>
<feature type="coiled-coil region" evidence="3">
    <location>
        <begin position="154"/>
        <end position="181"/>
    </location>
</feature>
<keyword evidence="5" id="KW-0472">Membrane</keyword>
<keyword evidence="1" id="KW-0547">Nucleotide-binding</keyword>
<feature type="compositionally biased region" description="Acidic residues" evidence="4">
    <location>
        <begin position="694"/>
        <end position="708"/>
    </location>
</feature>
<feature type="region of interest" description="Disordered" evidence="4">
    <location>
        <begin position="694"/>
        <end position="724"/>
    </location>
</feature>
<dbReference type="PANTHER" id="PTHR32309:SF31">
    <property type="entry name" value="CAPSULAR EXOPOLYSACCHARIDE FAMILY"/>
    <property type="match status" value="1"/>
</dbReference>
<dbReference type="GO" id="GO:0004715">
    <property type="term" value="F:non-membrane spanning protein tyrosine kinase activity"/>
    <property type="evidence" value="ECO:0007669"/>
    <property type="project" value="UniProtKB-EC"/>
</dbReference>
<keyword evidence="3" id="KW-0175">Coiled coil</keyword>
<dbReference type="RefSeq" id="WP_190427980.1">
    <property type="nucleotide sequence ID" value="NZ_JAMPKK010000002.1"/>
</dbReference>
<dbReference type="Gene3D" id="3.40.50.300">
    <property type="entry name" value="P-loop containing nucleotide triphosphate hydrolases"/>
    <property type="match status" value="1"/>
</dbReference>
<keyword evidence="5" id="KW-1133">Transmembrane helix</keyword>
<accession>A0ABV0JIH4</accession>
<evidence type="ECO:0000256" key="5">
    <source>
        <dbReference type="SAM" id="Phobius"/>
    </source>
</evidence>
<comment type="caution">
    <text evidence="6">The sequence shown here is derived from an EMBL/GenBank/DDBJ whole genome shotgun (WGS) entry which is preliminary data.</text>
</comment>
<evidence type="ECO:0000256" key="2">
    <source>
        <dbReference type="ARBA" id="ARBA00022840"/>
    </source>
</evidence>
<evidence type="ECO:0000256" key="1">
    <source>
        <dbReference type="ARBA" id="ARBA00022741"/>
    </source>
</evidence>
<evidence type="ECO:0000256" key="4">
    <source>
        <dbReference type="SAM" id="MobiDB-lite"/>
    </source>
</evidence>
<feature type="transmembrane region" description="Helical" evidence="5">
    <location>
        <begin position="422"/>
        <end position="442"/>
    </location>
</feature>
<dbReference type="InterPro" id="IPR050445">
    <property type="entry name" value="Bact_polysacc_biosynth/exp"/>
</dbReference>
<dbReference type="CDD" id="cd05387">
    <property type="entry name" value="BY-kinase"/>
    <property type="match status" value="1"/>
</dbReference>
<keyword evidence="7" id="KW-1185">Reference proteome</keyword>
<sequence length="724" mass="79295">MTPPIVKRYLIALDQHKLIGLTSFSIIVAASAVVGMQPPPPTLYRATGVLAYNGPIAPFSTTTQTIQQQGKELTAEMLLAENVVKGAAARVKVDPKQIAKNVEVKLPKEDGPNVIQVVYVDNDEKRAAETVEALRQKMVEQSRAINSARLLEIIKSIEARLPKVKQELREAEQKLERYVRIEGPAILAAQDGTTLGGITGSEGQQRQIQMTLEGVDTQIRSIQNKLGLTPEQAYTSSALSADPIIGNLRSQIYQTETQLKILQGDLRSEHPQIIQLRQQLQAYEQLLSSRAAEVMGGNGVVAPLPSARIRQDSSLDPARQQLANTLVNLQTQRETLTQQLLASRKTEQQLRAEYVKIPNKQLEQARLQQQVALKQGLFDKMQAALVDARAAEAETVPSLSIAGSPTVLAGEGGSQGLPMTMLIGALVGVLVSGGLIFLLAMLDGTFYTVEEVRAALKNRDVPLLGELPFVTILDPQLGETPILLKQDSVYHEYYERFRSNLRRASEKPAKVLLLTSTIAVEGKTVSAYNLGIASACAGKRTLIIETDLRSPSSSKFLKVSPDPAASAEPLRYYAQLSECIRLVPDIENLYIIPTPGPVRNPAAILESSELRRLIEDARGRFDMVILDSPPLTRCNDALILEPYVDGMVLVTRPGFTQESILAEAIDQLSEDELPLLGAIINGVDKPIEVADVMPEEDETEIEQEEELESPTPAREKVPPQVIKR</sequence>
<dbReference type="EMBL" id="JAMPKK010000002">
    <property type="protein sequence ID" value="MEP0863246.1"/>
    <property type="molecule type" value="Genomic_DNA"/>
</dbReference>
<evidence type="ECO:0000256" key="3">
    <source>
        <dbReference type="SAM" id="Coils"/>
    </source>
</evidence>
<dbReference type="InterPro" id="IPR005702">
    <property type="entry name" value="Wzc-like_C"/>
</dbReference>
<keyword evidence="2" id="KW-0067">ATP-binding</keyword>
<proteinExistence type="predicted"/>